<comment type="caution">
    <text evidence="5">The sequence shown here is derived from an EMBL/GenBank/DDBJ whole genome shotgun (WGS) entry which is preliminary data.</text>
</comment>
<evidence type="ECO:0000256" key="1">
    <source>
        <dbReference type="ARBA" id="ARBA00010837"/>
    </source>
</evidence>
<evidence type="ECO:0000313" key="5">
    <source>
        <dbReference type="EMBL" id="MCJ8014556.1"/>
    </source>
</evidence>
<feature type="domain" description="CBM6" evidence="4">
    <location>
        <begin position="578"/>
        <end position="704"/>
    </location>
</feature>
<dbReference type="Pfam" id="PF13199">
    <property type="entry name" value="Glyco_hydro_66"/>
    <property type="match status" value="2"/>
</dbReference>
<dbReference type="PROSITE" id="PS51175">
    <property type="entry name" value="CBM6"/>
    <property type="match status" value="3"/>
</dbReference>
<dbReference type="InterPro" id="IPR025092">
    <property type="entry name" value="Glyco_hydro_66"/>
</dbReference>
<feature type="chain" id="PRO_5040719386" evidence="3">
    <location>
        <begin position="29"/>
        <end position="1305"/>
    </location>
</feature>
<dbReference type="InterPro" id="IPR005084">
    <property type="entry name" value="CBM6"/>
</dbReference>
<sequence length="1305" mass="145663">MSKRKKKAIFIRALAAMLVIQGAFPVYAEYTGKANVIQAASTEERQPQRTQLQMLTVDKARYAPGEEVTLNFKFKDDQDWSGVLNVEIYQLNELVAKGKKPVAVMKRQGELQVKWAPPKKDFTGYLVKAWLSGASDGDFVTAAIDVSSDWKHFPRYGYVSEFPNETAEQSDAKLKQLSQEYYLNGYQFYDWMWRHDVSVYSKTDEHGKPLKDAEGNFITEDIHADSHYIDLLGRTLYPMSIKQQVSAAQKYGSAAMAYQMNYAARENYEDFGVSPQWGLYNKAQLDPSHPQKDQNGFSFNVNGKTTSLFLQDPGNKLWQNYITKQFDRSINVFGFNGIHLDQWGASDNSFLYDFNGNKRYYSLDYDKLINSTKDSLLANNPDKSDVTFNMVGGNAEYSAVPNPNTKTDFDYSEIWQDRNHYQDVQKVVEDTREKNGGKAMVIAGYMNYKQATGVTTNGTEAKDVPAALDYQSRISKAFGWVGNFGRKDTDSVTFTVDAPADGTYNLVLNYGQGNGSGYPEGKLTVNSEIVGPSIPFNANTGWGNPTAQYTVSAKLKKGENKVKLTLNTNNLWLNLASLDVEGGTIHDRYEAVEAELETVIVDQYSHVYYFDTKDDTVTFHVHVPEEGDYPLGFSYASDWQSINREIIVNQDKQGEAVFPGLGTWDKFTRQDNMANVHLKAGENTITLKARADDLGIKLQYMTVGEKKYYALYADIPQTNSIKYNESKTDNFGQQGQSVTYDVYADHDVNEITVLYHGDNDPVMSVQVDGSTAEQAQHVTFPKTPGGWSGSMQPKVLPVNLPVGHHQITLTMESSGQYINLGGLLVDGYEYSTGSAKVTGGAVPVIGYASDFNNANDRIAFNVKAPAAGHYDLKWVYQNDASEQRTVTRSVYVGDGDGTMVSFAPTAGTEWGEATLSGVQLEEGSNRIVIKMTDGTDSGIKLDKLMVVSSDQQDGIIRSYEAESTETKASFSLYKDTVINFNQVGQQVTYPVTIPQSGEQSLIFTYSNPGGSTSRSVYIDGERAKNENGQNLKIHFDGTGDSNTYSEDGYVIIPHMTAGEHTVTLKMEEDDWPGTIQLRAVTVGYFDGASVRLMDAALAAMGATHIELGTAEKFEEGPNMLAHEYYPNRSKKMTESTKEAMKNYYKFFAAYENLLFDSKTNKDIIPSVKNAEGQDIPLSQNGSENTLWYTVRKNTENEGFKSYDVIHLVNLLNNDSNWRNAANKPVQQYHLKVDYPIGLNKKDASKLKVYAATPDQAEGAMQELKYYWNGDHIVIDVPSLEYWTMLIVDRSPEQGKVQKLFSGGTP</sequence>
<evidence type="ECO:0000313" key="6">
    <source>
        <dbReference type="Proteomes" id="UP001139347"/>
    </source>
</evidence>
<dbReference type="CDD" id="cd14745">
    <property type="entry name" value="GH66"/>
    <property type="match status" value="1"/>
</dbReference>
<dbReference type="InterPro" id="IPR008979">
    <property type="entry name" value="Galactose-bd-like_sf"/>
</dbReference>
<evidence type="ECO:0000256" key="2">
    <source>
        <dbReference type="ARBA" id="ARBA00022729"/>
    </source>
</evidence>
<keyword evidence="6" id="KW-1185">Reference proteome</keyword>
<feature type="domain" description="CBM6" evidence="4">
    <location>
        <begin position="446"/>
        <end position="581"/>
    </location>
</feature>
<protein>
    <submittedName>
        <fullName evidence="5">S-layer protein</fullName>
    </submittedName>
</protein>
<dbReference type="EMBL" id="JALIRP010000012">
    <property type="protein sequence ID" value="MCJ8014556.1"/>
    <property type="molecule type" value="Genomic_DNA"/>
</dbReference>
<evidence type="ECO:0000259" key="4">
    <source>
        <dbReference type="PROSITE" id="PS51175"/>
    </source>
</evidence>
<dbReference type="Proteomes" id="UP001139347">
    <property type="component" value="Unassembled WGS sequence"/>
</dbReference>
<organism evidence="5 6">
    <name type="scientific">Paenibacillus mangrovi</name>
    <dbReference type="NCBI Taxonomy" id="2931978"/>
    <lineage>
        <taxon>Bacteria</taxon>
        <taxon>Bacillati</taxon>
        <taxon>Bacillota</taxon>
        <taxon>Bacilli</taxon>
        <taxon>Bacillales</taxon>
        <taxon>Paenibacillaceae</taxon>
        <taxon>Paenibacillus</taxon>
    </lineage>
</organism>
<dbReference type="CDD" id="cd02795">
    <property type="entry name" value="CBM6-CBM35-CBM36_like"/>
    <property type="match status" value="1"/>
</dbReference>
<dbReference type="Gene3D" id="3.20.20.80">
    <property type="entry name" value="Glycosidases"/>
    <property type="match status" value="2"/>
</dbReference>
<dbReference type="Gene3D" id="2.60.40.1180">
    <property type="entry name" value="Golgi alpha-mannosidase II"/>
    <property type="match status" value="1"/>
</dbReference>
<reference evidence="5" key="1">
    <citation type="submission" date="2022-04" db="EMBL/GenBank/DDBJ databases">
        <title>Paenibacillus mangrovi sp. nov., a novel endophytic bacterium isolated from bark of Kandelia candel.</title>
        <authorList>
            <person name="Tuo L."/>
        </authorList>
    </citation>
    <scope>NUCLEOTIDE SEQUENCE</scope>
    <source>
        <strain evidence="5">KQZ6P-2</strain>
    </source>
</reference>
<gene>
    <name evidence="5" type="ORF">MUG84_22920</name>
</gene>
<dbReference type="InterPro" id="IPR013783">
    <property type="entry name" value="Ig-like_fold"/>
</dbReference>
<dbReference type="Gene3D" id="2.60.120.260">
    <property type="entry name" value="Galactose-binding domain-like"/>
    <property type="match status" value="4"/>
</dbReference>
<dbReference type="SUPFAM" id="SSF49785">
    <property type="entry name" value="Galactose-binding domain-like"/>
    <property type="match status" value="4"/>
</dbReference>
<feature type="signal peptide" evidence="3">
    <location>
        <begin position="1"/>
        <end position="28"/>
    </location>
</feature>
<proteinExistence type="inferred from homology"/>
<dbReference type="Gene3D" id="2.60.40.10">
    <property type="entry name" value="Immunoglobulins"/>
    <property type="match status" value="1"/>
</dbReference>
<keyword evidence="2 3" id="KW-0732">Signal</keyword>
<dbReference type="RefSeq" id="WP_244729356.1">
    <property type="nucleotide sequence ID" value="NZ_JALIRP010000012.1"/>
</dbReference>
<comment type="similarity">
    <text evidence="1">Belongs to the glycosyl hydrolase 66 family.</text>
</comment>
<name>A0A9X1WTZ6_9BACL</name>
<feature type="domain" description="CBM6" evidence="4">
    <location>
        <begin position="807"/>
        <end position="947"/>
    </location>
</feature>
<dbReference type="InterPro" id="IPR013780">
    <property type="entry name" value="Glyco_hydro_b"/>
</dbReference>
<evidence type="ECO:0000256" key="3">
    <source>
        <dbReference type="SAM" id="SignalP"/>
    </source>
</evidence>
<accession>A0A9X1WTZ6</accession>
<dbReference type="GO" id="GO:0030246">
    <property type="term" value="F:carbohydrate binding"/>
    <property type="evidence" value="ECO:0007669"/>
    <property type="project" value="InterPro"/>
</dbReference>